<keyword evidence="5" id="KW-0648">Protein biosynthesis</keyword>
<dbReference type="GO" id="GO:0005085">
    <property type="term" value="F:guanyl-nucleotide exchange factor activity"/>
    <property type="evidence" value="ECO:0007669"/>
    <property type="project" value="TreeGrafter"/>
</dbReference>
<dbReference type="GO" id="GO:0005851">
    <property type="term" value="C:eukaryotic translation initiation factor 2B complex"/>
    <property type="evidence" value="ECO:0007669"/>
    <property type="project" value="TreeGrafter"/>
</dbReference>
<dbReference type="CDD" id="cd04198">
    <property type="entry name" value="eIF-2B_gamma_N"/>
    <property type="match status" value="1"/>
</dbReference>
<evidence type="ECO:0000256" key="8">
    <source>
        <dbReference type="ARBA" id="ARBA00045373"/>
    </source>
</evidence>
<name>A0A151XA03_9HYME</name>
<dbReference type="InterPro" id="IPR005835">
    <property type="entry name" value="NTP_transferase_dom"/>
</dbReference>
<keyword evidence="3" id="KW-0963">Cytoplasm</keyword>
<evidence type="ECO:0000259" key="10">
    <source>
        <dbReference type="Pfam" id="PF00483"/>
    </source>
</evidence>
<dbReference type="GO" id="GO:0002183">
    <property type="term" value="P:cytoplasmic translational initiation"/>
    <property type="evidence" value="ECO:0007669"/>
    <property type="project" value="TreeGrafter"/>
</dbReference>
<comment type="function">
    <text evidence="8">Acts as a component of the translation initiation factor 2B (eIF2B) complex, which catalyzes the exchange of GDP for GTP on the eukaryotic initiation factor 2 (eIF2) complex gamma subunit. Its guanine nucleotide exchange factor activity is repressed when bound to eIF2 complex phosphorylated on the alpha subunit, thereby limiting the amount of methionyl-initiator methionine tRNA available to the ribosome and consequently global translation is repressed.</text>
</comment>
<dbReference type="Pfam" id="PF25087">
    <property type="entry name" value="GMPPB_C"/>
    <property type="match status" value="1"/>
</dbReference>
<dbReference type="InterPro" id="IPR029044">
    <property type="entry name" value="Nucleotide-diphossugar_trans"/>
</dbReference>
<dbReference type="Gene3D" id="2.160.10.10">
    <property type="entry name" value="Hexapeptide repeat proteins"/>
    <property type="match status" value="1"/>
</dbReference>
<keyword evidence="4 12" id="KW-0396">Initiation factor</keyword>
<dbReference type="InterPro" id="IPR051960">
    <property type="entry name" value="eIF2B_gamma"/>
</dbReference>
<reference evidence="12 13" key="1">
    <citation type="submission" date="2015-09" db="EMBL/GenBank/DDBJ databases">
        <title>Trachymyrmex zeteki WGS genome.</title>
        <authorList>
            <person name="Nygaard S."/>
            <person name="Hu H."/>
            <person name="Boomsma J."/>
            <person name="Zhang G."/>
        </authorList>
    </citation>
    <scope>NUCLEOTIDE SEQUENCE [LARGE SCALE GENOMIC DNA]</scope>
    <source>
        <strain evidence="12">Tzet28-1</strain>
        <tissue evidence="12">Whole body</tissue>
    </source>
</reference>
<comment type="subcellular location">
    <subcellularLocation>
        <location evidence="1">Cytoplasm</location>
        <location evidence="1">Cytosol</location>
    </subcellularLocation>
</comment>
<dbReference type="SUPFAM" id="SSF53448">
    <property type="entry name" value="Nucleotide-diphospho-sugar transferases"/>
    <property type="match status" value="1"/>
</dbReference>
<dbReference type="PANTHER" id="PTHR45989">
    <property type="entry name" value="TRANSLATION INITIATION FACTOR EIF-2B SUBUNIT GAMMA"/>
    <property type="match status" value="1"/>
</dbReference>
<evidence type="ECO:0000256" key="7">
    <source>
        <dbReference type="ARBA" id="ARBA00044229"/>
    </source>
</evidence>
<comment type="similarity">
    <text evidence="2">Belongs to the eIF-2B gamma/epsilon subunits family.</text>
</comment>
<dbReference type="EMBL" id="KQ982353">
    <property type="protein sequence ID" value="KYQ57183.1"/>
    <property type="molecule type" value="Genomic_DNA"/>
</dbReference>
<dbReference type="Gene3D" id="3.90.550.10">
    <property type="entry name" value="Spore Coat Polysaccharide Biosynthesis Protein SpsA, Chain A"/>
    <property type="match status" value="1"/>
</dbReference>
<evidence type="ECO:0000256" key="1">
    <source>
        <dbReference type="ARBA" id="ARBA00004514"/>
    </source>
</evidence>
<accession>A0A151XA03</accession>
<evidence type="ECO:0000313" key="12">
    <source>
        <dbReference type="EMBL" id="KYQ57183.1"/>
    </source>
</evidence>
<comment type="subunit">
    <text evidence="9">Component of the translation initiation factor 2B (eIF2B) complex which is a heterodecamer of two sets of five different subunits: alpha, beta, gamma, delta and epsilon. Subunits alpha, beta and delta comprise a regulatory subcomplex and subunits epsilon and gamma comprise a catalytic subcomplex. Within the complex, the hexameric regulatory complex resides at the center, with the two heterodimeric catalytic subcomplexes bound on opposite sides.</text>
</comment>
<dbReference type="GO" id="GO:0005829">
    <property type="term" value="C:cytosol"/>
    <property type="evidence" value="ECO:0007669"/>
    <property type="project" value="UniProtKB-SubCell"/>
</dbReference>
<organism evidence="12 13">
    <name type="scientific">Mycetomoellerius zeteki</name>
    <dbReference type="NCBI Taxonomy" id="64791"/>
    <lineage>
        <taxon>Eukaryota</taxon>
        <taxon>Metazoa</taxon>
        <taxon>Ecdysozoa</taxon>
        <taxon>Arthropoda</taxon>
        <taxon>Hexapoda</taxon>
        <taxon>Insecta</taxon>
        <taxon>Pterygota</taxon>
        <taxon>Neoptera</taxon>
        <taxon>Endopterygota</taxon>
        <taxon>Hymenoptera</taxon>
        <taxon>Apocrita</taxon>
        <taxon>Aculeata</taxon>
        <taxon>Formicoidea</taxon>
        <taxon>Formicidae</taxon>
        <taxon>Myrmicinae</taxon>
        <taxon>Mycetomoellerius</taxon>
    </lineage>
</organism>
<dbReference type="STRING" id="64791.A0A151XA03"/>
<proteinExistence type="inferred from homology"/>
<keyword evidence="13" id="KW-1185">Reference proteome</keyword>
<dbReference type="GO" id="GO:0003743">
    <property type="term" value="F:translation initiation factor activity"/>
    <property type="evidence" value="ECO:0007669"/>
    <property type="project" value="UniProtKB-KW"/>
</dbReference>
<evidence type="ECO:0000256" key="9">
    <source>
        <dbReference type="ARBA" id="ARBA00046432"/>
    </source>
</evidence>
<evidence type="ECO:0000256" key="5">
    <source>
        <dbReference type="ARBA" id="ARBA00022917"/>
    </source>
</evidence>
<dbReference type="InterPro" id="IPR056729">
    <property type="entry name" value="GMPPB_C"/>
</dbReference>
<dbReference type="PANTHER" id="PTHR45989:SF1">
    <property type="entry name" value="TRANSLATION INITIATION FACTOR EIF-2B SUBUNIT GAMMA"/>
    <property type="match status" value="1"/>
</dbReference>
<feature type="domain" description="Mannose-1-phosphate guanyltransferase C-terminal" evidence="11">
    <location>
        <begin position="504"/>
        <end position="581"/>
    </location>
</feature>
<dbReference type="Proteomes" id="UP000075809">
    <property type="component" value="Unassembled WGS sequence"/>
</dbReference>
<dbReference type="AlphaFoldDB" id="A0A151XA03"/>
<evidence type="ECO:0000259" key="11">
    <source>
        <dbReference type="Pfam" id="PF25087"/>
    </source>
</evidence>
<evidence type="ECO:0000256" key="3">
    <source>
        <dbReference type="ARBA" id="ARBA00022490"/>
    </source>
</evidence>
<protein>
    <recommendedName>
        <fullName evidence="6">Translation initiation factor eIF2B subunit gamma</fullName>
    </recommendedName>
    <alternativeName>
        <fullName evidence="7">eIF2B GDP-GTP exchange factor subunit gamma</fullName>
    </alternativeName>
</protein>
<feature type="domain" description="Nucleotidyl transferase" evidence="10">
    <location>
        <begin position="151"/>
        <end position="288"/>
    </location>
</feature>
<gene>
    <name evidence="12" type="ORF">ALC60_03849</name>
</gene>
<evidence type="ECO:0000256" key="6">
    <source>
        <dbReference type="ARBA" id="ARBA00044196"/>
    </source>
</evidence>
<sequence length="600" mass="67347">MRLLIISLPVLPASCNCRISSFDSRWDVPSSVMERLSQPLSSPFKSFHGSISSVSVKVKVPLFPDKGTISKVLQNDTLYILLKSCFLTITWVPTVITSSTDSHVSSTTAFIRKHYITFQCFPPFKYYLHHRSTQVYSHHGTKMNHHNEFQAIVLAGGKGSRMTELTAGQPKCLLPIANVPMIWYPLQILECSGFKEAIVVIAEATKSDVSASLDKLGLKIKIEFVGIPGAEDLGTADSIRLIHEKIYTDILVISCDLITNVDLLEILNLYRKHNASVTALMLPVPKMPDDFVTPGLKNKQKPETDLIGIDNNTGRLVFLASASDFEETINISQRLLRKHASFTIHSKLMDAHLYIINKWVIDFLIYNKNFTTLKGELLPYIVGKQLSRPKQSLDDKTSMVQMDLKDDIFHFALEKPLDELIRKMSAFNDHSTDLEDAYNGDVIRCYAHVSNEKFGLRANTIQMYHLANAKISEWWNDDKNTDQLPLLPCISSTATVRSTQMQECRIGDNSLIEEKTSLKNNHIGPNSIVESKTRISQSVIMGHVTIKQRCVIHNCILCNGCTIKEGTELKNCVVGAQHVVKSGSQHIHEVLTDADRLIEI</sequence>
<evidence type="ECO:0000313" key="13">
    <source>
        <dbReference type="Proteomes" id="UP000075809"/>
    </source>
</evidence>
<dbReference type="Pfam" id="PF00483">
    <property type="entry name" value="NTP_transferase"/>
    <property type="match status" value="1"/>
</dbReference>
<evidence type="ECO:0000256" key="2">
    <source>
        <dbReference type="ARBA" id="ARBA00007878"/>
    </source>
</evidence>
<evidence type="ECO:0000256" key="4">
    <source>
        <dbReference type="ARBA" id="ARBA00022540"/>
    </source>
</evidence>